<keyword evidence="1" id="KW-0812">Transmembrane</keyword>
<comment type="caution">
    <text evidence="2">The sequence shown here is derived from an EMBL/GenBank/DDBJ whole genome shotgun (WGS) entry which is preliminary data.</text>
</comment>
<dbReference type="Proteomes" id="UP000051015">
    <property type="component" value="Unassembled WGS sequence"/>
</dbReference>
<reference evidence="2 3" key="1">
    <citation type="journal article" date="2015" name="Genome Announc.">
        <title>Expanding the biotechnology potential of lactobacilli through comparative genomics of 213 strains and associated genera.</title>
        <authorList>
            <person name="Sun Z."/>
            <person name="Harris H.M."/>
            <person name="McCann A."/>
            <person name="Guo C."/>
            <person name="Argimon S."/>
            <person name="Zhang W."/>
            <person name="Yang X."/>
            <person name="Jeffery I.B."/>
            <person name="Cooney J.C."/>
            <person name="Kagawa T.F."/>
            <person name="Liu W."/>
            <person name="Song Y."/>
            <person name="Salvetti E."/>
            <person name="Wrobel A."/>
            <person name="Rasinkangas P."/>
            <person name="Parkhill J."/>
            <person name="Rea M.C."/>
            <person name="O'Sullivan O."/>
            <person name="Ritari J."/>
            <person name="Douillard F.P."/>
            <person name="Paul Ross R."/>
            <person name="Yang R."/>
            <person name="Briner A.E."/>
            <person name="Felis G.E."/>
            <person name="de Vos W.M."/>
            <person name="Barrangou R."/>
            <person name="Klaenhammer T.R."/>
            <person name="Caufield P.W."/>
            <person name="Cui Y."/>
            <person name="Zhang H."/>
            <person name="O'Toole P.W."/>
        </authorList>
    </citation>
    <scope>NUCLEOTIDE SEQUENCE [LARGE SCALE GENOMIC DNA]</scope>
    <source>
        <strain evidence="2 3">DSM 21051</strain>
    </source>
</reference>
<dbReference type="STRING" id="1423725.FC19_GL001807"/>
<proteinExistence type="predicted"/>
<organism evidence="2 3">
    <name type="scientific">Liquorilactobacillus aquaticus DSM 21051</name>
    <dbReference type="NCBI Taxonomy" id="1423725"/>
    <lineage>
        <taxon>Bacteria</taxon>
        <taxon>Bacillati</taxon>
        <taxon>Bacillota</taxon>
        <taxon>Bacilli</taxon>
        <taxon>Lactobacillales</taxon>
        <taxon>Lactobacillaceae</taxon>
        <taxon>Liquorilactobacillus</taxon>
    </lineage>
</organism>
<evidence type="ECO:0000313" key="2">
    <source>
        <dbReference type="EMBL" id="KRM95493.1"/>
    </source>
</evidence>
<gene>
    <name evidence="2" type="ORF">FC19_GL001807</name>
</gene>
<feature type="transmembrane region" description="Helical" evidence="1">
    <location>
        <begin position="15"/>
        <end position="32"/>
    </location>
</feature>
<dbReference type="AlphaFoldDB" id="A0A0R2CVP5"/>
<accession>A0A0R2CVP5</accession>
<evidence type="ECO:0000256" key="1">
    <source>
        <dbReference type="SAM" id="Phobius"/>
    </source>
</evidence>
<dbReference type="EMBL" id="AYZD01000025">
    <property type="protein sequence ID" value="KRM95493.1"/>
    <property type="molecule type" value="Genomic_DNA"/>
</dbReference>
<sequence>MENNMLGDARYMENLFGFIIFIGIIYVVYKILSRPKYRVILVDPVTGYRKYLKSVDGINNTFQYTGDSKSALIFNNGSRAEQFITGVDQNAMPEVEVKKFIGWKKLTRG</sequence>
<evidence type="ECO:0000313" key="3">
    <source>
        <dbReference type="Proteomes" id="UP000051015"/>
    </source>
</evidence>
<keyword evidence="1" id="KW-0472">Membrane</keyword>
<keyword evidence="1" id="KW-1133">Transmembrane helix</keyword>
<name>A0A0R2CVP5_9LACO</name>
<dbReference type="PATRIC" id="fig|1423725.3.peg.1857"/>
<protein>
    <submittedName>
        <fullName evidence="2">Uncharacterized protein</fullName>
    </submittedName>
</protein>
<keyword evidence="3" id="KW-1185">Reference proteome</keyword>